<organism evidence="9 10">
    <name type="scientific">Xenopus laevis</name>
    <name type="common">African clawed frog</name>
    <dbReference type="NCBI Taxonomy" id="8355"/>
    <lineage>
        <taxon>Eukaryota</taxon>
        <taxon>Metazoa</taxon>
        <taxon>Chordata</taxon>
        <taxon>Craniata</taxon>
        <taxon>Vertebrata</taxon>
        <taxon>Euteleostomi</taxon>
        <taxon>Amphibia</taxon>
        <taxon>Batrachia</taxon>
        <taxon>Anura</taxon>
        <taxon>Pipoidea</taxon>
        <taxon>Pipidae</taxon>
        <taxon>Xenopodinae</taxon>
        <taxon>Xenopus</taxon>
        <taxon>Xenopus</taxon>
    </lineage>
</organism>
<evidence type="ECO:0000256" key="3">
    <source>
        <dbReference type="ARBA" id="ARBA00023155"/>
    </source>
</evidence>
<gene>
    <name evidence="10" type="primary">LOC108704651</name>
</gene>
<dbReference type="GO" id="GO:0000977">
    <property type="term" value="F:RNA polymerase II transcription regulatory region sequence-specific DNA binding"/>
    <property type="evidence" value="ECO:0000318"/>
    <property type="project" value="GO_Central"/>
</dbReference>
<dbReference type="FunFam" id="1.10.10.60:FF:000360">
    <property type="entry name" value="Gastrulation brain homeobox"/>
    <property type="match status" value="1"/>
</dbReference>
<dbReference type="InterPro" id="IPR042982">
    <property type="entry name" value="GBX-1/2"/>
</dbReference>
<keyword evidence="3 5" id="KW-0371">Homeobox</keyword>
<evidence type="ECO:0000313" key="9">
    <source>
        <dbReference type="Proteomes" id="UP000186698"/>
    </source>
</evidence>
<dbReference type="SUPFAM" id="SSF46689">
    <property type="entry name" value="Homeodomain-like"/>
    <property type="match status" value="1"/>
</dbReference>
<evidence type="ECO:0000256" key="5">
    <source>
        <dbReference type="PROSITE-ProRule" id="PRU00108"/>
    </source>
</evidence>
<protein>
    <submittedName>
        <fullName evidence="10">Homeobox protein GBX-1</fullName>
    </submittedName>
</protein>
<dbReference type="PROSITE" id="PS50071">
    <property type="entry name" value="HOMEOBOX_2"/>
    <property type="match status" value="1"/>
</dbReference>
<keyword evidence="2 5" id="KW-0238">DNA-binding</keyword>
<dbReference type="CTD" id="108704651"/>
<evidence type="ECO:0000256" key="1">
    <source>
        <dbReference type="ARBA" id="ARBA00004123"/>
    </source>
</evidence>
<dbReference type="GO" id="GO:0000981">
    <property type="term" value="F:DNA-binding transcription factor activity, RNA polymerase II-specific"/>
    <property type="evidence" value="ECO:0000318"/>
    <property type="project" value="GO_Central"/>
</dbReference>
<dbReference type="GO" id="GO:0006357">
    <property type="term" value="P:regulation of transcription by RNA polymerase II"/>
    <property type="evidence" value="ECO:0000318"/>
    <property type="project" value="GO_Central"/>
</dbReference>
<dbReference type="Gene3D" id="1.10.10.60">
    <property type="entry name" value="Homeodomain-like"/>
    <property type="match status" value="1"/>
</dbReference>
<dbReference type="KEGG" id="xla:108704651"/>
<feature type="domain" description="Homeobox" evidence="8">
    <location>
        <begin position="212"/>
        <end position="272"/>
    </location>
</feature>
<sequence length="313" mass="33930">MQRPSGVLSTFTIDSLIGSPPARQGHVLYTGYPMFMPYRPLVLPQTLPPTPLPSLGPLASFTGRLSNTFCASLGQGLPSMVALTTSLPNFPDTAESFYSQSQELAAPGGGSPNLEERGREAAAQGTQDPSSEVANYTEPYTCLPGDEKLDSSDEDKVDGQASEAGCSDHEEESSGESCDESIPDGVGSSPRIRNKGKGTSQASMVEGVGTPGKSRRRRTAFTSEQLLELEKEFHCKKYLSLTERSQIAHTLKLSEVQVKIWFQNRRAKWKRIKAGNVSSRAGEPIRNPKIVVPIPVHVNRFAVRTQQMDGGHP</sequence>
<dbReference type="GO" id="GO:0051960">
    <property type="term" value="P:regulation of nervous system development"/>
    <property type="evidence" value="ECO:0000318"/>
    <property type="project" value="GO_Central"/>
</dbReference>
<keyword evidence="9" id="KW-1185">Reference proteome</keyword>
<dbReference type="InterPro" id="IPR017970">
    <property type="entry name" value="Homeobox_CS"/>
</dbReference>
<reference evidence="10" key="1">
    <citation type="submission" date="2025-08" db="UniProtKB">
        <authorList>
            <consortium name="RefSeq"/>
        </authorList>
    </citation>
    <scope>IDENTIFICATION</scope>
    <source>
        <strain evidence="10">J_2021</strain>
        <tissue evidence="10">Erythrocytes</tissue>
    </source>
</reference>
<dbReference type="CDD" id="cd00086">
    <property type="entry name" value="homeodomain"/>
    <property type="match status" value="1"/>
</dbReference>
<accession>A0A8J0U4K1</accession>
<evidence type="ECO:0000313" key="10">
    <source>
        <dbReference type="RefSeq" id="XP_018096794.1"/>
    </source>
</evidence>
<dbReference type="GeneID" id="108704651"/>
<dbReference type="SMART" id="SM00389">
    <property type="entry name" value="HOX"/>
    <property type="match status" value="1"/>
</dbReference>
<feature type="compositionally biased region" description="Acidic residues" evidence="7">
    <location>
        <begin position="169"/>
        <end position="182"/>
    </location>
</feature>
<dbReference type="OrthoDB" id="6159439at2759"/>
<dbReference type="PROSITE" id="PS00027">
    <property type="entry name" value="HOMEOBOX_1"/>
    <property type="match status" value="1"/>
</dbReference>
<dbReference type="RefSeq" id="XP_018096794.1">
    <property type="nucleotide sequence ID" value="XM_018241305.2"/>
</dbReference>
<feature type="region of interest" description="Disordered" evidence="7">
    <location>
        <begin position="102"/>
        <end position="218"/>
    </location>
</feature>
<comment type="subcellular location">
    <subcellularLocation>
        <location evidence="1 5 6">Nucleus</location>
    </subcellularLocation>
</comment>
<evidence type="ECO:0000256" key="2">
    <source>
        <dbReference type="ARBA" id="ARBA00023125"/>
    </source>
</evidence>
<proteinExistence type="predicted"/>
<dbReference type="PRINTS" id="PR00024">
    <property type="entry name" value="HOMEOBOX"/>
</dbReference>
<dbReference type="GO" id="GO:0005634">
    <property type="term" value="C:nucleus"/>
    <property type="evidence" value="ECO:0000318"/>
    <property type="project" value="GO_Central"/>
</dbReference>
<evidence type="ECO:0000256" key="4">
    <source>
        <dbReference type="ARBA" id="ARBA00023242"/>
    </source>
</evidence>
<dbReference type="PANTHER" id="PTHR24334:SF2">
    <property type="entry name" value="HOMEOBOX PROTEIN GBX-1"/>
    <property type="match status" value="1"/>
</dbReference>
<name>A0A8J0U4K1_XENLA</name>
<evidence type="ECO:0000256" key="7">
    <source>
        <dbReference type="SAM" id="MobiDB-lite"/>
    </source>
</evidence>
<evidence type="ECO:0000259" key="8">
    <source>
        <dbReference type="PROSITE" id="PS50071"/>
    </source>
</evidence>
<dbReference type="InterPro" id="IPR009057">
    <property type="entry name" value="Homeodomain-like_sf"/>
</dbReference>
<dbReference type="PANTHER" id="PTHR24334">
    <property type="entry name" value="HOMEOBOX PROTEIN GBX"/>
    <property type="match status" value="1"/>
</dbReference>
<dbReference type="InterPro" id="IPR020479">
    <property type="entry name" value="HD_metazoa"/>
</dbReference>
<keyword evidence="4 5" id="KW-0539">Nucleus</keyword>
<dbReference type="InterPro" id="IPR001356">
    <property type="entry name" value="HD"/>
</dbReference>
<evidence type="ECO:0000256" key="6">
    <source>
        <dbReference type="RuleBase" id="RU000682"/>
    </source>
</evidence>
<dbReference type="AlphaFoldDB" id="A0A8J0U4K1"/>
<dbReference type="Proteomes" id="UP000186698">
    <property type="component" value="Chromosome 6L"/>
</dbReference>
<feature type="compositionally biased region" description="Polar residues" evidence="7">
    <location>
        <begin position="124"/>
        <end position="134"/>
    </location>
</feature>
<dbReference type="Pfam" id="PF00046">
    <property type="entry name" value="Homeodomain"/>
    <property type="match status" value="1"/>
</dbReference>
<feature type="DNA-binding region" description="Homeobox" evidence="5">
    <location>
        <begin position="214"/>
        <end position="273"/>
    </location>
</feature>